<dbReference type="GO" id="GO:0016020">
    <property type="term" value="C:membrane"/>
    <property type="evidence" value="ECO:0007669"/>
    <property type="project" value="InterPro"/>
</dbReference>
<name>A0AA38BY12_TAXCH</name>
<dbReference type="InterPro" id="IPR044965">
    <property type="entry name" value="Glyco_hydro_17_plant"/>
</dbReference>
<keyword evidence="3 5" id="KW-0326">Glycosidase</keyword>
<dbReference type="Gene3D" id="3.20.20.80">
    <property type="entry name" value="Glycosidases"/>
    <property type="match status" value="1"/>
</dbReference>
<dbReference type="Pfam" id="PF00332">
    <property type="entry name" value="Glyco_hydro_17"/>
    <property type="match status" value="1"/>
</dbReference>
<evidence type="ECO:0000313" key="7">
    <source>
        <dbReference type="EMBL" id="KAH9290676.1"/>
    </source>
</evidence>
<evidence type="ECO:0000256" key="5">
    <source>
        <dbReference type="RuleBase" id="RU004336"/>
    </source>
</evidence>
<keyword evidence="2 5" id="KW-0378">Hydrolase</keyword>
<gene>
    <name evidence="7" type="ORF">KI387_034793</name>
</gene>
<dbReference type="Proteomes" id="UP000824469">
    <property type="component" value="Unassembled WGS sequence"/>
</dbReference>
<reference evidence="7 8" key="1">
    <citation type="journal article" date="2021" name="Nat. Plants">
        <title>The Taxus genome provides insights into paclitaxel biosynthesis.</title>
        <authorList>
            <person name="Xiong X."/>
            <person name="Gou J."/>
            <person name="Liao Q."/>
            <person name="Li Y."/>
            <person name="Zhou Q."/>
            <person name="Bi G."/>
            <person name="Li C."/>
            <person name="Du R."/>
            <person name="Wang X."/>
            <person name="Sun T."/>
            <person name="Guo L."/>
            <person name="Liang H."/>
            <person name="Lu P."/>
            <person name="Wu Y."/>
            <person name="Zhang Z."/>
            <person name="Ro D.K."/>
            <person name="Shang Y."/>
            <person name="Huang S."/>
            <person name="Yan J."/>
        </authorList>
    </citation>
    <scope>NUCLEOTIDE SEQUENCE [LARGE SCALE GENOMIC DNA]</scope>
    <source>
        <strain evidence="7">Ta-2019</strain>
    </source>
</reference>
<dbReference type="GO" id="GO:0030244">
    <property type="term" value="P:cellulose biosynthetic process"/>
    <property type="evidence" value="ECO:0007669"/>
    <property type="project" value="InterPro"/>
</dbReference>
<comment type="caution">
    <text evidence="7">The sequence shown here is derived from an EMBL/GenBank/DDBJ whole genome shotgun (WGS) entry which is preliminary data.</text>
</comment>
<evidence type="ECO:0000256" key="3">
    <source>
        <dbReference type="ARBA" id="ARBA00023295"/>
    </source>
</evidence>
<evidence type="ECO:0000256" key="6">
    <source>
        <dbReference type="SAM" id="Phobius"/>
    </source>
</evidence>
<feature type="transmembrane region" description="Helical" evidence="6">
    <location>
        <begin position="63"/>
        <end position="87"/>
    </location>
</feature>
<evidence type="ECO:0000256" key="1">
    <source>
        <dbReference type="ARBA" id="ARBA00008773"/>
    </source>
</evidence>
<keyword evidence="6" id="KW-0472">Membrane</keyword>
<evidence type="ECO:0008006" key="9">
    <source>
        <dbReference type="Google" id="ProtNLM"/>
    </source>
</evidence>
<dbReference type="GO" id="GO:0004553">
    <property type="term" value="F:hydrolase activity, hydrolyzing O-glycosyl compounds"/>
    <property type="evidence" value="ECO:0007669"/>
    <property type="project" value="InterPro"/>
</dbReference>
<evidence type="ECO:0000313" key="8">
    <source>
        <dbReference type="Proteomes" id="UP000824469"/>
    </source>
</evidence>
<dbReference type="InterPro" id="IPR017853">
    <property type="entry name" value="GH"/>
</dbReference>
<comment type="similarity">
    <text evidence="1 4">Belongs to the glycosyl hydrolase 17 family.</text>
</comment>
<dbReference type="PANTHER" id="PTHR32227">
    <property type="entry name" value="GLUCAN ENDO-1,3-BETA-GLUCOSIDASE BG1-RELATED-RELATED"/>
    <property type="match status" value="1"/>
</dbReference>
<keyword evidence="6" id="KW-0812">Transmembrane</keyword>
<dbReference type="EMBL" id="JAHRHJ020003813">
    <property type="protein sequence ID" value="KAH9290676.1"/>
    <property type="molecule type" value="Genomic_DNA"/>
</dbReference>
<dbReference type="InterPro" id="IPR000490">
    <property type="entry name" value="Glyco_hydro_17"/>
</dbReference>
<evidence type="ECO:0000256" key="4">
    <source>
        <dbReference type="RuleBase" id="RU004335"/>
    </source>
</evidence>
<dbReference type="AlphaFoldDB" id="A0AA38BY12"/>
<evidence type="ECO:0000256" key="2">
    <source>
        <dbReference type="ARBA" id="ARBA00022801"/>
    </source>
</evidence>
<keyword evidence="6" id="KW-1133">Transmembrane helix</keyword>
<organism evidence="7 8">
    <name type="scientific">Taxus chinensis</name>
    <name type="common">Chinese yew</name>
    <name type="synonym">Taxus wallichiana var. chinensis</name>
    <dbReference type="NCBI Taxonomy" id="29808"/>
    <lineage>
        <taxon>Eukaryota</taxon>
        <taxon>Viridiplantae</taxon>
        <taxon>Streptophyta</taxon>
        <taxon>Embryophyta</taxon>
        <taxon>Tracheophyta</taxon>
        <taxon>Spermatophyta</taxon>
        <taxon>Pinopsida</taxon>
        <taxon>Pinidae</taxon>
        <taxon>Conifers II</taxon>
        <taxon>Cupressales</taxon>
        <taxon>Taxaceae</taxon>
        <taxon>Taxus</taxon>
    </lineage>
</organism>
<dbReference type="GO" id="GO:0012505">
    <property type="term" value="C:endomembrane system"/>
    <property type="evidence" value="ECO:0007669"/>
    <property type="project" value="UniProtKB-SubCell"/>
</dbReference>
<keyword evidence="8" id="KW-1185">Reference proteome</keyword>
<dbReference type="PROSITE" id="PS00587">
    <property type="entry name" value="GLYCOSYL_HYDROL_F17"/>
    <property type="match status" value="1"/>
</dbReference>
<dbReference type="SUPFAM" id="SSF51445">
    <property type="entry name" value="(Trans)glycosidases"/>
    <property type="match status" value="1"/>
</dbReference>
<sequence>MAGGSVKRGWNEQRMSMIKATSSYLFGLMRVLCKLMAISEVGFEVTSKVSNGEVAKRYEAEVFDFWVVSTMFIPPATLAIINLVALLSEIAHLLKKGYLIGAPLFINAYPYFAYKDASSEVSLQYMLFEPNVGVVDPTNNARYDNMLYAQIDVVYFVLSALGYANMEVIVSETGWPSGGDSTEAGATALNAQIYNRNLIQ</sequence>
<accession>A0AA38BY12</accession>
<dbReference type="GO" id="GO:0016760">
    <property type="term" value="F:cellulose synthase (UDP-forming) activity"/>
    <property type="evidence" value="ECO:0007669"/>
    <property type="project" value="InterPro"/>
</dbReference>
<proteinExistence type="inferred from homology"/>
<protein>
    <recommendedName>
        <fullName evidence="9">Glucan endo-1,3-beta-D-glucosidase</fullName>
    </recommendedName>
</protein>